<reference evidence="3 4" key="1">
    <citation type="journal article" date="2022" name="Allergy">
        <title>Genome assembly and annotation of Periplaneta americana reveal a comprehensive cockroach allergen profile.</title>
        <authorList>
            <person name="Wang L."/>
            <person name="Xiong Q."/>
            <person name="Saelim N."/>
            <person name="Wang L."/>
            <person name="Nong W."/>
            <person name="Wan A.T."/>
            <person name="Shi M."/>
            <person name="Liu X."/>
            <person name="Cao Q."/>
            <person name="Hui J.H.L."/>
            <person name="Sookrung N."/>
            <person name="Leung T.F."/>
            <person name="Tungtrongchitr A."/>
            <person name="Tsui S.K.W."/>
        </authorList>
    </citation>
    <scope>NUCLEOTIDE SEQUENCE [LARGE SCALE GENOMIC DNA]</scope>
    <source>
        <strain evidence="3">PWHHKU_190912</strain>
    </source>
</reference>
<evidence type="ECO:0000256" key="2">
    <source>
        <dbReference type="SAM" id="Phobius"/>
    </source>
</evidence>
<keyword evidence="4" id="KW-1185">Reference proteome</keyword>
<dbReference type="Proteomes" id="UP001148838">
    <property type="component" value="Unassembled WGS sequence"/>
</dbReference>
<evidence type="ECO:0000313" key="4">
    <source>
        <dbReference type="Proteomes" id="UP001148838"/>
    </source>
</evidence>
<keyword evidence="2" id="KW-0472">Membrane</keyword>
<dbReference type="EMBL" id="JAJSOF020000027">
    <property type="protein sequence ID" value="KAJ4433485.1"/>
    <property type="molecule type" value="Genomic_DNA"/>
</dbReference>
<feature type="transmembrane region" description="Helical" evidence="2">
    <location>
        <begin position="177"/>
        <end position="199"/>
    </location>
</feature>
<protein>
    <submittedName>
        <fullName evidence="3">Uncharacterized protein</fullName>
    </submittedName>
</protein>
<keyword evidence="2" id="KW-0812">Transmembrane</keyword>
<feature type="compositionally biased region" description="Low complexity" evidence="1">
    <location>
        <begin position="89"/>
        <end position="138"/>
    </location>
</feature>
<accession>A0ABQ8SJ55</accession>
<proteinExistence type="predicted"/>
<gene>
    <name evidence="3" type="ORF">ANN_15788</name>
</gene>
<comment type="caution">
    <text evidence="3">The sequence shown here is derived from an EMBL/GenBank/DDBJ whole genome shotgun (WGS) entry which is preliminary data.</text>
</comment>
<keyword evidence="2" id="KW-1133">Transmembrane helix</keyword>
<feature type="compositionally biased region" description="Basic and acidic residues" evidence="1">
    <location>
        <begin position="77"/>
        <end position="86"/>
    </location>
</feature>
<organism evidence="3 4">
    <name type="scientific">Periplaneta americana</name>
    <name type="common">American cockroach</name>
    <name type="synonym">Blatta americana</name>
    <dbReference type="NCBI Taxonomy" id="6978"/>
    <lineage>
        <taxon>Eukaryota</taxon>
        <taxon>Metazoa</taxon>
        <taxon>Ecdysozoa</taxon>
        <taxon>Arthropoda</taxon>
        <taxon>Hexapoda</taxon>
        <taxon>Insecta</taxon>
        <taxon>Pterygota</taxon>
        <taxon>Neoptera</taxon>
        <taxon>Polyneoptera</taxon>
        <taxon>Dictyoptera</taxon>
        <taxon>Blattodea</taxon>
        <taxon>Blattoidea</taxon>
        <taxon>Blattidae</taxon>
        <taxon>Blattinae</taxon>
        <taxon>Periplaneta</taxon>
    </lineage>
</organism>
<feature type="region of interest" description="Disordered" evidence="1">
    <location>
        <begin position="77"/>
        <end position="138"/>
    </location>
</feature>
<sequence>MLHTVDEYLRYSVSSDSSIQNAKRLTKEYAIRKVQDNREGLELNGLHQLLVYADDLNMLEENPQTIRENTEILFEASKERDLEVNPEKTNSNSNTTATTSTTINSSRNSSSGGSSSNNSSCTSSSGDSSSNSSGGSNSSNSTVVAVVVMVLVATIVVALVAAVGSSSSGSSDSNSNISGSTSMVVVAAIIVVVAASSLLSKKAERLHKTVILPVVLYGCGTWTLTLREEQRLRVFENKVFRKIFGAKRDEVTGEWRKLYNAELHALYSPPDIIRNIKYRVGLVGSIGIALAF</sequence>
<name>A0ABQ8SJ55_PERAM</name>
<evidence type="ECO:0000256" key="1">
    <source>
        <dbReference type="SAM" id="MobiDB-lite"/>
    </source>
</evidence>
<feature type="transmembrane region" description="Helical" evidence="2">
    <location>
        <begin position="143"/>
        <end position="165"/>
    </location>
</feature>
<evidence type="ECO:0000313" key="3">
    <source>
        <dbReference type="EMBL" id="KAJ4433485.1"/>
    </source>
</evidence>